<evidence type="ECO:0000313" key="10">
    <source>
        <dbReference type="EMBL" id="RHD01883.1"/>
    </source>
</evidence>
<evidence type="ECO:0000259" key="7">
    <source>
        <dbReference type="Pfam" id="PF03632"/>
    </source>
</evidence>
<proteinExistence type="inferred from homology"/>
<feature type="active site" description="Proton donor" evidence="4">
    <location>
        <position position="502"/>
    </location>
</feature>
<dbReference type="Pfam" id="PF03633">
    <property type="entry name" value="Glyco_hydro_65C"/>
    <property type="match status" value="1"/>
</dbReference>
<dbReference type="AlphaFoldDB" id="A0A396AE61"/>
<dbReference type="InterPro" id="IPR008928">
    <property type="entry name" value="6-hairpin_glycosidase_sf"/>
</dbReference>
<dbReference type="PIRSF" id="PIRSF036289">
    <property type="entry name" value="Glycosyl_hydrolase_malt_phosph"/>
    <property type="match status" value="1"/>
</dbReference>
<dbReference type="Proteomes" id="UP000266391">
    <property type="component" value="Unassembled WGS sequence"/>
</dbReference>
<evidence type="ECO:0000259" key="8">
    <source>
        <dbReference type="Pfam" id="PF03633"/>
    </source>
</evidence>
<evidence type="ECO:0000256" key="6">
    <source>
        <dbReference type="SAM" id="Coils"/>
    </source>
</evidence>
<dbReference type="GO" id="GO:0016757">
    <property type="term" value="F:glycosyltransferase activity"/>
    <property type="evidence" value="ECO:0007669"/>
    <property type="project" value="UniProtKB-KW"/>
</dbReference>
<comment type="caution">
    <text evidence="10">The sequence shown here is derived from an EMBL/GenBank/DDBJ whole genome shotgun (WGS) entry which is preliminary data.</text>
</comment>
<dbReference type="InterPro" id="IPR012341">
    <property type="entry name" value="6hp_glycosidase-like_sf"/>
</dbReference>
<feature type="domain" description="Glycoside hydrolase family 65 N-terminal" evidence="9">
    <location>
        <begin position="17"/>
        <end position="281"/>
    </location>
</feature>
<sequence>MMEFKKPIYPIEQWNITETEFEKENNYRNETTFALSNGYIGTRGTFEEAYPFDVDTGLEGNFVNGFYESNEIRYGEANFGSPLLSQSLLNLPNLKEIHVILDGEEFTMEQGEVKEYARTLHMKDGILERKLTWTASSGKMTEIHIFRLVSFARKNIMAIRYQVIPVNYAGTVEFVSKMQADVENHTRKTNPIVDYGPFGRRLDPDKVKAENDISYYEGTTKGSHLTVACGSVHELWCDGQTVTNVNWMAEAGEMDTVSRVSLSAKEGKCVTLDKFICYSTSLDMEKEKLEAFVQDELAAAKSEGYEKLKEQQKNYMQDFWKAADVEIKGNEELQQGLHFNLFHIIQSAGRDGKTGMGAKGLSGEGYEGHYFWDTEMYVLPVLIFTEPETARKLLDYRYATLPQARDRARILGHMKGALYPWRTINGEEASTYYPLGTAQYHINADISYALSLYLQVTGDVEYLKEKGAEILIETARVWADVGSFAECKGGKYCICDVTGPDEYNVLVDNNFYTNLMARENLRDAVRAVEYLKEHAQEDLKRLEEKLDFSVKELELWREIIEKMYFPYDEKRQVYPMDDGFMMRKPWDENKIPPEKRAWLYENYHPLFIMRHRMSKQADAILGMYLHNDLFTEEEIRRNYDFYQEVTLHHSSLSTCIFGIVACDIGYLDEAYKYFSQSARMDLDDYHNNFYAGIHAANMAGTWQAIVNGFAGVRCQNGVLKFKPTIPKEWEEYAFRLKFKGALLEVRITKDKAEFTLLEGGEISFTVRGKEVVLKSGETYTYQLN</sequence>
<dbReference type="InterPro" id="IPR005196">
    <property type="entry name" value="Glyco_hydro_65_N"/>
</dbReference>
<dbReference type="Gene3D" id="2.60.420.10">
    <property type="entry name" value="Maltose phosphorylase, domain 3"/>
    <property type="match status" value="1"/>
</dbReference>
<dbReference type="Gene3D" id="1.50.10.10">
    <property type="match status" value="1"/>
</dbReference>
<reference evidence="10 11" key="1">
    <citation type="submission" date="2018-08" db="EMBL/GenBank/DDBJ databases">
        <title>A genome reference for cultivated species of the human gut microbiota.</title>
        <authorList>
            <person name="Zou Y."/>
            <person name="Xue W."/>
            <person name="Luo G."/>
        </authorList>
    </citation>
    <scope>NUCLEOTIDE SEQUENCE [LARGE SCALE GENOMIC DNA]</scope>
    <source>
        <strain evidence="10 11">AM32-8LB</strain>
    </source>
</reference>
<evidence type="ECO:0000256" key="2">
    <source>
        <dbReference type="ARBA" id="ARBA00022676"/>
    </source>
</evidence>
<organism evidence="10 11">
    <name type="scientific">Roseburia inulinivorans</name>
    <dbReference type="NCBI Taxonomy" id="360807"/>
    <lineage>
        <taxon>Bacteria</taxon>
        <taxon>Bacillati</taxon>
        <taxon>Bacillota</taxon>
        <taxon>Clostridia</taxon>
        <taxon>Lachnospirales</taxon>
        <taxon>Lachnospiraceae</taxon>
        <taxon>Roseburia</taxon>
    </lineage>
</organism>
<feature type="binding site" evidence="5">
    <location>
        <begin position="615"/>
        <end position="616"/>
    </location>
    <ligand>
        <name>substrate</name>
    </ligand>
</feature>
<feature type="coiled-coil region" evidence="6">
    <location>
        <begin position="525"/>
        <end position="559"/>
    </location>
</feature>
<feature type="domain" description="Glycoside hydrolase family 65 central catalytic" evidence="7">
    <location>
        <begin position="339"/>
        <end position="703"/>
    </location>
</feature>
<evidence type="ECO:0000259" key="9">
    <source>
        <dbReference type="Pfam" id="PF03636"/>
    </source>
</evidence>
<dbReference type="PANTHER" id="PTHR11051:SF8">
    <property type="entry name" value="PROTEIN-GLUCOSYLGALACTOSYLHYDROXYLYSINE GLUCOSIDASE"/>
    <property type="match status" value="1"/>
</dbReference>
<gene>
    <name evidence="10" type="ORF">DW813_11770</name>
</gene>
<accession>A0A396AE61</accession>
<keyword evidence="2" id="KW-0328">Glycosyltransferase</keyword>
<evidence type="ECO:0000256" key="4">
    <source>
        <dbReference type="PIRSR" id="PIRSR036289-50"/>
    </source>
</evidence>
<evidence type="ECO:0000256" key="5">
    <source>
        <dbReference type="PIRSR" id="PIRSR036289-51"/>
    </source>
</evidence>
<keyword evidence="6" id="KW-0175">Coiled coil</keyword>
<comment type="similarity">
    <text evidence="1">Belongs to the glycosyl hydrolase 65 family.</text>
</comment>
<keyword evidence="10" id="KW-0378">Hydrolase</keyword>
<dbReference type="PANTHER" id="PTHR11051">
    <property type="entry name" value="GLYCOSYL HYDROLASE-RELATED"/>
    <property type="match status" value="1"/>
</dbReference>
<dbReference type="InterPro" id="IPR017045">
    <property type="entry name" value="Malt_Pase/Glycosyl_Hdrlase"/>
</dbReference>
<dbReference type="InterPro" id="IPR005194">
    <property type="entry name" value="Glyco_hydro_65_C"/>
</dbReference>
<evidence type="ECO:0000313" key="11">
    <source>
        <dbReference type="Proteomes" id="UP000266391"/>
    </source>
</evidence>
<dbReference type="GO" id="GO:0005975">
    <property type="term" value="P:carbohydrate metabolic process"/>
    <property type="evidence" value="ECO:0007669"/>
    <property type="project" value="InterPro"/>
</dbReference>
<dbReference type="InterPro" id="IPR005195">
    <property type="entry name" value="Glyco_hydro_65_M"/>
</dbReference>
<evidence type="ECO:0000256" key="3">
    <source>
        <dbReference type="ARBA" id="ARBA00022679"/>
    </source>
</evidence>
<dbReference type="InterPro" id="IPR011013">
    <property type="entry name" value="Gal_mutarotase_sf_dom"/>
</dbReference>
<feature type="domain" description="Glycoside hydrolase family 65 C-terminal" evidence="8">
    <location>
        <begin position="713"/>
        <end position="773"/>
    </location>
</feature>
<dbReference type="EMBL" id="QSIQ01000019">
    <property type="protein sequence ID" value="RHD01883.1"/>
    <property type="molecule type" value="Genomic_DNA"/>
</dbReference>
<protein>
    <submittedName>
        <fullName evidence="10">Glycoside hydrolase family 65 protein</fullName>
    </submittedName>
</protein>
<dbReference type="Gene3D" id="2.70.98.40">
    <property type="entry name" value="Glycoside hydrolase, family 65, N-terminal domain"/>
    <property type="match status" value="1"/>
</dbReference>
<dbReference type="SUPFAM" id="SSF48208">
    <property type="entry name" value="Six-hairpin glycosidases"/>
    <property type="match status" value="1"/>
</dbReference>
<dbReference type="GO" id="GO:0004553">
    <property type="term" value="F:hydrolase activity, hydrolyzing O-glycosyl compounds"/>
    <property type="evidence" value="ECO:0007669"/>
    <property type="project" value="TreeGrafter"/>
</dbReference>
<evidence type="ECO:0000256" key="1">
    <source>
        <dbReference type="ARBA" id="ARBA00006768"/>
    </source>
</evidence>
<dbReference type="InterPro" id="IPR037018">
    <property type="entry name" value="GH65_N"/>
</dbReference>
<name>A0A396AE61_9FIRM</name>
<dbReference type="Pfam" id="PF03636">
    <property type="entry name" value="Glyco_hydro_65N"/>
    <property type="match status" value="1"/>
</dbReference>
<keyword evidence="3" id="KW-0808">Transferase</keyword>
<dbReference type="Pfam" id="PF03632">
    <property type="entry name" value="Glyco_hydro_65m"/>
    <property type="match status" value="1"/>
</dbReference>
<dbReference type="GO" id="GO:0030246">
    <property type="term" value="F:carbohydrate binding"/>
    <property type="evidence" value="ECO:0007669"/>
    <property type="project" value="InterPro"/>
</dbReference>
<dbReference type="SUPFAM" id="SSF74650">
    <property type="entry name" value="Galactose mutarotase-like"/>
    <property type="match status" value="1"/>
</dbReference>
<feature type="binding site" evidence="5">
    <location>
        <begin position="372"/>
        <end position="373"/>
    </location>
    <ligand>
        <name>substrate</name>
    </ligand>
</feature>